<evidence type="ECO:0000256" key="5">
    <source>
        <dbReference type="ARBA" id="ARBA00023136"/>
    </source>
</evidence>
<keyword evidence="2" id="KW-0813">Transport</keyword>
<dbReference type="GO" id="GO:0022857">
    <property type="term" value="F:transmembrane transporter activity"/>
    <property type="evidence" value="ECO:0007669"/>
    <property type="project" value="InterPro"/>
</dbReference>
<dbReference type="Proteomes" id="UP000193228">
    <property type="component" value="Unassembled WGS sequence"/>
</dbReference>
<evidence type="ECO:0000256" key="4">
    <source>
        <dbReference type="ARBA" id="ARBA00022989"/>
    </source>
</evidence>
<feature type="transmembrane region" description="Helical" evidence="6">
    <location>
        <begin position="506"/>
        <end position="524"/>
    </location>
</feature>
<evidence type="ECO:0000256" key="2">
    <source>
        <dbReference type="ARBA" id="ARBA00022448"/>
    </source>
</evidence>
<comment type="subcellular location">
    <subcellularLocation>
        <location evidence="1">Membrane</location>
        <topology evidence="1">Multi-pass membrane protein</topology>
    </subcellularLocation>
</comment>
<dbReference type="EMBL" id="FXAT01000016">
    <property type="protein sequence ID" value="SMG60488.1"/>
    <property type="molecule type" value="Genomic_DNA"/>
</dbReference>
<feature type="transmembrane region" description="Helical" evidence="6">
    <location>
        <begin position="327"/>
        <end position="346"/>
    </location>
</feature>
<dbReference type="Gene3D" id="1.20.1250.20">
    <property type="entry name" value="MFS general substrate transporter like domains"/>
    <property type="match status" value="1"/>
</dbReference>
<evidence type="ECO:0000256" key="1">
    <source>
        <dbReference type="ARBA" id="ARBA00004141"/>
    </source>
</evidence>
<feature type="transmembrane region" description="Helical" evidence="6">
    <location>
        <begin position="250"/>
        <end position="271"/>
    </location>
</feature>
<dbReference type="GO" id="GO:0016020">
    <property type="term" value="C:membrane"/>
    <property type="evidence" value="ECO:0007669"/>
    <property type="project" value="UniProtKB-SubCell"/>
</dbReference>
<reference evidence="10" key="1">
    <citation type="submission" date="2017-04" db="EMBL/GenBank/DDBJ databases">
        <authorList>
            <person name="Varghese N."/>
            <person name="Submissions S."/>
        </authorList>
    </citation>
    <scope>NUCLEOTIDE SEQUENCE [LARGE SCALE GENOMIC DNA]</scope>
    <source>
        <strain evidence="10">LMG 29540</strain>
    </source>
</reference>
<feature type="transmembrane region" description="Helical" evidence="6">
    <location>
        <begin position="218"/>
        <end position="238"/>
    </location>
</feature>
<sequence>MHNAALSHACLAPAAPAPAPAAPVPTWRSYAAIGAVLLGAMISTLTSRITSLGLADIRGALGVSFDDGSWINTAFTAAQMFAGPIAVWAAFVFGVRRVLLVAASLFLAAEVLLPFATDFRVFILLQTCAGLSSGAFVPTTVSFIVRTLPARLIPFGIAAYAMNLETSLNISATLEGWYSEHLSWHWLFWQNALLCLPFILCLFIAMQDEPTRAREAPPDYAGLLLGACGFMALVIALDQGERLFWFQSPFIVWMMGAGAVLLAGSVAIQILSTRPAIHLAWFLRPNIVILIVLIGLIRFCVLNTSFIPSFFLASVHGLRPLQVGDTLRWIAIPQVLFAPAVAFMLLRVDPRLLIKIGFATVAFAFVLGTGITSAWAETDFIPSQLLQALGQTMVLTSVIYFLGKHVTAEHALTFGAVIQTTRLFSGQLGTTSLALTQRLFEATNSDMLGAHVDAFNPLTLERLRALPSAGGASLASDPSLASAASLALLDHGVRTQAVTLALADNYRLAAACAIAGIVCALLLARKPGN</sequence>
<feature type="domain" description="Major facilitator superfamily (MFS) profile" evidence="8">
    <location>
        <begin position="32"/>
        <end position="529"/>
    </location>
</feature>
<protein>
    <submittedName>
        <fullName evidence="9">MFS transporter, DHA2 family, multidrug resistance protein</fullName>
    </submittedName>
</protein>
<dbReference type="Pfam" id="PF07690">
    <property type="entry name" value="MFS_1"/>
    <property type="match status" value="1"/>
</dbReference>
<dbReference type="SUPFAM" id="SSF103473">
    <property type="entry name" value="MFS general substrate transporter"/>
    <property type="match status" value="1"/>
</dbReference>
<gene>
    <name evidence="9" type="ORF">SAMN06265784_116107</name>
</gene>
<feature type="transmembrane region" description="Helical" evidence="6">
    <location>
        <begin position="97"/>
        <end position="116"/>
    </location>
</feature>
<feature type="transmembrane region" description="Helical" evidence="6">
    <location>
        <begin position="353"/>
        <end position="376"/>
    </location>
</feature>
<dbReference type="InterPro" id="IPR011701">
    <property type="entry name" value="MFS"/>
</dbReference>
<keyword evidence="3 6" id="KW-0812">Transmembrane</keyword>
<feature type="signal peptide" evidence="7">
    <location>
        <begin position="1"/>
        <end position="21"/>
    </location>
</feature>
<dbReference type="OrthoDB" id="9812221at2"/>
<dbReference type="InterPro" id="IPR036259">
    <property type="entry name" value="MFS_trans_sf"/>
</dbReference>
<keyword evidence="10" id="KW-1185">Reference proteome</keyword>
<feature type="transmembrane region" description="Helical" evidence="6">
    <location>
        <begin position="70"/>
        <end position="91"/>
    </location>
</feature>
<proteinExistence type="predicted"/>
<dbReference type="RefSeq" id="WP_085489351.1">
    <property type="nucleotide sequence ID" value="NZ_FXAT01000016.1"/>
</dbReference>
<accession>A0A1X7M2U7</accession>
<dbReference type="STRING" id="1515439.SAMN06265784_116107"/>
<evidence type="ECO:0000256" key="7">
    <source>
        <dbReference type="SAM" id="SignalP"/>
    </source>
</evidence>
<feature type="transmembrane region" description="Helical" evidence="6">
    <location>
        <begin position="123"/>
        <end position="145"/>
    </location>
</feature>
<dbReference type="InterPro" id="IPR020846">
    <property type="entry name" value="MFS_dom"/>
</dbReference>
<evidence type="ECO:0000313" key="9">
    <source>
        <dbReference type="EMBL" id="SMG60488.1"/>
    </source>
</evidence>
<name>A0A1X7M2U7_9BURK</name>
<feature type="transmembrane region" description="Helical" evidence="6">
    <location>
        <begin position="283"/>
        <end position="307"/>
    </location>
</feature>
<evidence type="ECO:0000259" key="8">
    <source>
        <dbReference type="PROSITE" id="PS50850"/>
    </source>
</evidence>
<dbReference type="PANTHER" id="PTHR42718:SF9">
    <property type="entry name" value="MAJOR FACILITATOR SUPERFAMILY MULTIDRUG TRANSPORTER MFSC"/>
    <property type="match status" value="1"/>
</dbReference>
<feature type="chain" id="PRO_5013231119" evidence="7">
    <location>
        <begin position="22"/>
        <end position="529"/>
    </location>
</feature>
<evidence type="ECO:0000256" key="6">
    <source>
        <dbReference type="SAM" id="Phobius"/>
    </source>
</evidence>
<keyword evidence="5 6" id="KW-0472">Membrane</keyword>
<keyword evidence="4 6" id="KW-1133">Transmembrane helix</keyword>
<feature type="transmembrane region" description="Helical" evidence="6">
    <location>
        <begin position="31"/>
        <end position="49"/>
    </location>
</feature>
<organism evidence="9 10">
    <name type="scientific">Paraburkholderia susongensis</name>
    <dbReference type="NCBI Taxonomy" id="1515439"/>
    <lineage>
        <taxon>Bacteria</taxon>
        <taxon>Pseudomonadati</taxon>
        <taxon>Pseudomonadota</taxon>
        <taxon>Betaproteobacteria</taxon>
        <taxon>Burkholderiales</taxon>
        <taxon>Burkholderiaceae</taxon>
        <taxon>Paraburkholderia</taxon>
    </lineage>
</organism>
<dbReference type="PROSITE" id="PS50850">
    <property type="entry name" value="MFS"/>
    <property type="match status" value="1"/>
</dbReference>
<evidence type="ECO:0000313" key="10">
    <source>
        <dbReference type="Proteomes" id="UP000193228"/>
    </source>
</evidence>
<dbReference type="PANTHER" id="PTHR42718">
    <property type="entry name" value="MAJOR FACILITATOR SUPERFAMILY MULTIDRUG TRANSPORTER MFSC"/>
    <property type="match status" value="1"/>
</dbReference>
<dbReference type="AlphaFoldDB" id="A0A1X7M2U7"/>
<evidence type="ECO:0000256" key="3">
    <source>
        <dbReference type="ARBA" id="ARBA00022692"/>
    </source>
</evidence>
<feature type="transmembrane region" description="Helical" evidence="6">
    <location>
        <begin position="186"/>
        <end position="206"/>
    </location>
</feature>
<keyword evidence="7" id="KW-0732">Signal</keyword>